<dbReference type="InParanoid" id="A0A0C2XEH5"/>
<reference evidence="1 2" key="1">
    <citation type="submission" date="2014-04" db="EMBL/GenBank/DDBJ databases">
        <title>Evolutionary Origins and Diversification of the Mycorrhizal Mutualists.</title>
        <authorList>
            <consortium name="DOE Joint Genome Institute"/>
            <consortium name="Mycorrhizal Genomics Consortium"/>
            <person name="Kohler A."/>
            <person name="Kuo A."/>
            <person name="Nagy L.G."/>
            <person name="Floudas D."/>
            <person name="Copeland A."/>
            <person name="Barry K.W."/>
            <person name="Cichocki N."/>
            <person name="Veneault-Fourrey C."/>
            <person name="LaButti K."/>
            <person name="Lindquist E.A."/>
            <person name="Lipzen A."/>
            <person name="Lundell T."/>
            <person name="Morin E."/>
            <person name="Murat C."/>
            <person name="Riley R."/>
            <person name="Ohm R."/>
            <person name="Sun H."/>
            <person name="Tunlid A."/>
            <person name="Henrissat B."/>
            <person name="Grigoriev I.V."/>
            <person name="Hibbett D.S."/>
            <person name="Martin F."/>
        </authorList>
    </citation>
    <scope>NUCLEOTIDE SEQUENCE [LARGE SCALE GENOMIC DNA]</scope>
    <source>
        <strain evidence="1 2">Koide BX008</strain>
    </source>
</reference>
<evidence type="ECO:0000313" key="1">
    <source>
        <dbReference type="EMBL" id="KIL67228.1"/>
    </source>
</evidence>
<keyword evidence="2" id="KW-1185">Reference proteome</keyword>
<protein>
    <submittedName>
        <fullName evidence="1">Uncharacterized protein</fullName>
    </submittedName>
</protein>
<name>A0A0C2XEH5_AMAMK</name>
<sequence length="54" mass="6101">MHAPDLNMVAGASCLANHRYLLDCYSCFLTSLLYWIDPYIASPCHIIVVVPLYL</sequence>
<accession>A0A0C2XEH5</accession>
<gene>
    <name evidence="1" type="ORF">M378DRAFT_159629</name>
</gene>
<dbReference type="Proteomes" id="UP000054549">
    <property type="component" value="Unassembled WGS sequence"/>
</dbReference>
<dbReference type="EMBL" id="KN818232">
    <property type="protein sequence ID" value="KIL67228.1"/>
    <property type="molecule type" value="Genomic_DNA"/>
</dbReference>
<evidence type="ECO:0000313" key="2">
    <source>
        <dbReference type="Proteomes" id="UP000054549"/>
    </source>
</evidence>
<dbReference type="AlphaFoldDB" id="A0A0C2XEH5"/>
<dbReference type="HOGENOM" id="CLU_3049806_0_0_1"/>
<organism evidence="1 2">
    <name type="scientific">Amanita muscaria (strain Koide BX008)</name>
    <dbReference type="NCBI Taxonomy" id="946122"/>
    <lineage>
        <taxon>Eukaryota</taxon>
        <taxon>Fungi</taxon>
        <taxon>Dikarya</taxon>
        <taxon>Basidiomycota</taxon>
        <taxon>Agaricomycotina</taxon>
        <taxon>Agaricomycetes</taxon>
        <taxon>Agaricomycetidae</taxon>
        <taxon>Agaricales</taxon>
        <taxon>Pluteineae</taxon>
        <taxon>Amanitaceae</taxon>
        <taxon>Amanita</taxon>
    </lineage>
</organism>
<proteinExistence type="predicted"/>